<dbReference type="GO" id="GO:0005525">
    <property type="term" value="F:GTP binding"/>
    <property type="evidence" value="ECO:0007669"/>
    <property type="project" value="UniProtKB-KW"/>
</dbReference>
<evidence type="ECO:0000256" key="2">
    <source>
        <dbReference type="ARBA" id="ARBA00023134"/>
    </source>
</evidence>
<evidence type="ECO:0000313" key="3">
    <source>
        <dbReference type="EMBL" id="KAK9805199.1"/>
    </source>
</evidence>
<protein>
    <submittedName>
        <fullName evidence="3">Uncharacterized protein</fullName>
    </submittedName>
</protein>
<name>A0AAW1PBN4_9CHLO</name>
<reference evidence="3 4" key="1">
    <citation type="journal article" date="2024" name="Nat. Commun.">
        <title>Phylogenomics reveals the evolutionary origins of lichenization in chlorophyte algae.</title>
        <authorList>
            <person name="Puginier C."/>
            <person name="Libourel C."/>
            <person name="Otte J."/>
            <person name="Skaloud P."/>
            <person name="Haon M."/>
            <person name="Grisel S."/>
            <person name="Petersen M."/>
            <person name="Berrin J.G."/>
            <person name="Delaux P.M."/>
            <person name="Dal Grande F."/>
            <person name="Keller J."/>
        </authorList>
    </citation>
    <scope>NUCLEOTIDE SEQUENCE [LARGE SCALE GENOMIC DNA]</scope>
    <source>
        <strain evidence="3 4">SAG 2043</strain>
    </source>
</reference>
<dbReference type="AlphaFoldDB" id="A0AAW1PBN4"/>
<gene>
    <name evidence="3" type="ORF">WJX72_005433</name>
</gene>
<keyword evidence="2" id="KW-0342">GTP-binding</keyword>
<dbReference type="InterPro" id="IPR011719">
    <property type="entry name" value="CHP02058"/>
</dbReference>
<sequence length="135" mass="14416">MAQPEASESTVRESGYTPLEQVLFVEVGWGADQHGQSATKAVVRACRNAIEFNSIPSIKKLVPNGYDGLKLRVKVGTPYPEKVDLEQARRVFPYGQVAFEVVEGGLNCCSGIAVPALGDTSEDMLVAVAAVTVGY</sequence>
<dbReference type="InterPro" id="IPR037103">
    <property type="entry name" value="Tubulin/FtsZ-like_C"/>
</dbReference>
<proteinExistence type="predicted"/>
<comment type="caution">
    <text evidence="3">The sequence shown here is derived from an EMBL/GenBank/DDBJ whole genome shotgun (WGS) entry which is preliminary data.</text>
</comment>
<dbReference type="Proteomes" id="UP001489004">
    <property type="component" value="Unassembled WGS sequence"/>
</dbReference>
<dbReference type="Gene3D" id="3.30.1330.20">
    <property type="entry name" value="Tubulin/FtsZ, C-terminal domain"/>
    <property type="match status" value="1"/>
</dbReference>
<evidence type="ECO:0000256" key="1">
    <source>
        <dbReference type="ARBA" id="ARBA00022741"/>
    </source>
</evidence>
<dbReference type="PANTHER" id="PTHR34784:SF1">
    <property type="entry name" value="50S RIBOSOMAL PROTEIN L34"/>
    <property type="match status" value="1"/>
</dbReference>
<dbReference type="PANTHER" id="PTHR34784">
    <property type="entry name" value="50S RIBOSOMAL PROTEIN L34"/>
    <property type="match status" value="1"/>
</dbReference>
<dbReference type="EMBL" id="JALJOR010000016">
    <property type="protein sequence ID" value="KAK9805199.1"/>
    <property type="molecule type" value="Genomic_DNA"/>
</dbReference>
<dbReference type="NCBIfam" id="TIGR02058">
    <property type="entry name" value="lin0512_fam"/>
    <property type="match status" value="1"/>
</dbReference>
<dbReference type="Pfam" id="PF09585">
    <property type="entry name" value="Lin0512_fam"/>
    <property type="match status" value="1"/>
</dbReference>
<evidence type="ECO:0000313" key="4">
    <source>
        <dbReference type="Proteomes" id="UP001489004"/>
    </source>
</evidence>
<accession>A0AAW1PBN4</accession>
<organism evidence="3 4">
    <name type="scientific">[Myrmecia] bisecta</name>
    <dbReference type="NCBI Taxonomy" id="41462"/>
    <lineage>
        <taxon>Eukaryota</taxon>
        <taxon>Viridiplantae</taxon>
        <taxon>Chlorophyta</taxon>
        <taxon>core chlorophytes</taxon>
        <taxon>Trebouxiophyceae</taxon>
        <taxon>Trebouxiales</taxon>
        <taxon>Trebouxiaceae</taxon>
        <taxon>Myrmecia</taxon>
    </lineage>
</organism>
<keyword evidence="1" id="KW-0547">Nucleotide-binding</keyword>
<keyword evidence="4" id="KW-1185">Reference proteome</keyword>